<dbReference type="Proteomes" id="UP000623467">
    <property type="component" value="Unassembled WGS sequence"/>
</dbReference>
<sequence>MMWPPPTWKSTSRPACCPQPRGERVAAHRVRTDENELRIGTHIVAILRRIEQLEKKSSAQFSELLMRIEDNARNTGSQTTSITSPAISADMDCLKDMVIEGRAAITSLTEAVNGLVDLPRDVSRLSRTVQALSFAEKPATKGLAIHPNGAASKDMALASKDIVPYSIARTTPSPAEQDDEIFPGFDVRGRSSAHESSTSGSKRSNAFAGFDVRPNNKKSKTHDDEPTHTDVYLWEVNLEVSPMATAHHSMAQLNMAEYIPNIMSVACPRNTKNLISIRFRALAIAELFVERLRSNPPKSMEKLEAVKRDSYEKKGKAKDKGTGPCLRITAWNIHGRLAVKITEPDIVRLIEDNDVVIFQETFLRVGEERTLDLPRGFEVIAMSRSDLPGLRAAGAEWRRLFVPGFRTLSCRTCALPT</sequence>
<organism evidence="2 3">
    <name type="scientific">Mycena sanguinolenta</name>
    <dbReference type="NCBI Taxonomy" id="230812"/>
    <lineage>
        <taxon>Eukaryota</taxon>
        <taxon>Fungi</taxon>
        <taxon>Dikarya</taxon>
        <taxon>Basidiomycota</taxon>
        <taxon>Agaricomycotina</taxon>
        <taxon>Agaricomycetes</taxon>
        <taxon>Agaricomycetidae</taxon>
        <taxon>Agaricales</taxon>
        <taxon>Marasmiineae</taxon>
        <taxon>Mycenaceae</taxon>
        <taxon>Mycena</taxon>
    </lineage>
</organism>
<name>A0A8H6YEB8_9AGAR</name>
<evidence type="ECO:0000313" key="3">
    <source>
        <dbReference type="Proteomes" id="UP000623467"/>
    </source>
</evidence>
<feature type="region of interest" description="Disordered" evidence="1">
    <location>
        <begin position="1"/>
        <end position="20"/>
    </location>
</feature>
<evidence type="ECO:0008006" key="4">
    <source>
        <dbReference type="Google" id="ProtNLM"/>
    </source>
</evidence>
<dbReference type="AlphaFoldDB" id="A0A8H6YEB8"/>
<gene>
    <name evidence="2" type="ORF">MSAN_01355100</name>
</gene>
<comment type="caution">
    <text evidence="2">The sequence shown here is derived from an EMBL/GenBank/DDBJ whole genome shotgun (WGS) entry which is preliminary data.</text>
</comment>
<proteinExistence type="predicted"/>
<evidence type="ECO:0000256" key="1">
    <source>
        <dbReference type="SAM" id="MobiDB-lite"/>
    </source>
</evidence>
<keyword evidence="3" id="KW-1185">Reference proteome</keyword>
<feature type="compositionally biased region" description="Polar residues" evidence="1">
    <location>
        <begin position="194"/>
        <end position="204"/>
    </location>
</feature>
<feature type="region of interest" description="Disordered" evidence="1">
    <location>
        <begin position="170"/>
        <end position="226"/>
    </location>
</feature>
<protein>
    <recommendedName>
        <fullName evidence="4">Endonuclease/exonuclease/phosphatase domain-containing protein</fullName>
    </recommendedName>
</protein>
<evidence type="ECO:0000313" key="2">
    <source>
        <dbReference type="EMBL" id="KAF7357587.1"/>
    </source>
</evidence>
<reference evidence="2" key="1">
    <citation type="submission" date="2020-05" db="EMBL/GenBank/DDBJ databases">
        <title>Mycena genomes resolve the evolution of fungal bioluminescence.</title>
        <authorList>
            <person name="Tsai I.J."/>
        </authorList>
    </citation>
    <scope>NUCLEOTIDE SEQUENCE</scope>
    <source>
        <strain evidence="2">160909Yilan</strain>
    </source>
</reference>
<accession>A0A8H6YEB8</accession>
<dbReference type="OrthoDB" id="3067691at2759"/>
<dbReference type="EMBL" id="JACAZH010000010">
    <property type="protein sequence ID" value="KAF7357587.1"/>
    <property type="molecule type" value="Genomic_DNA"/>
</dbReference>